<name>A0ABV6LH88_9SPHI</name>
<dbReference type="GO" id="GO:0032259">
    <property type="term" value="P:methylation"/>
    <property type="evidence" value="ECO:0007669"/>
    <property type="project" value="UniProtKB-KW"/>
</dbReference>
<sequence length="232" mass="26311">MPDLSYRTDTLEIMDDFDLSPAEITPVLEGLGKMNALFGGHKSIIKSLKKFAISNDYSVSDWGCGGGDTLIAITKWAKNKQINLNLNGVDAAPAAVNYARQQASGYTNISITQADVIDEAYLIKPADVIICSLFTHHFDDERWVKLICNMQASAQKGIIITDLHRHWLLYHAIVFITQVFTRNAMARNDGPLSVRRGFKKHELLALLKKAQINNFKLTWRWPFRWELIIYKS</sequence>
<protein>
    <submittedName>
        <fullName evidence="2">Methyltransferase domain-containing protein</fullName>
    </submittedName>
</protein>
<dbReference type="Gene3D" id="3.40.50.150">
    <property type="entry name" value="Vaccinia Virus protein VP39"/>
    <property type="match status" value="1"/>
</dbReference>
<evidence type="ECO:0000313" key="2">
    <source>
        <dbReference type="EMBL" id="MFC0518857.1"/>
    </source>
</evidence>
<organism evidence="2 3">
    <name type="scientific">Mucilaginibacter angelicae</name>
    <dbReference type="NCBI Taxonomy" id="869718"/>
    <lineage>
        <taxon>Bacteria</taxon>
        <taxon>Pseudomonadati</taxon>
        <taxon>Bacteroidota</taxon>
        <taxon>Sphingobacteriia</taxon>
        <taxon>Sphingobacteriales</taxon>
        <taxon>Sphingobacteriaceae</taxon>
        <taxon>Mucilaginibacter</taxon>
    </lineage>
</organism>
<keyword evidence="3" id="KW-1185">Reference proteome</keyword>
<gene>
    <name evidence="2" type="ORF">ACFFGT_31880</name>
</gene>
<dbReference type="InterPro" id="IPR041698">
    <property type="entry name" value="Methyltransf_25"/>
</dbReference>
<dbReference type="EMBL" id="JBHLTS010000080">
    <property type="protein sequence ID" value="MFC0518857.1"/>
    <property type="molecule type" value="Genomic_DNA"/>
</dbReference>
<evidence type="ECO:0000259" key="1">
    <source>
        <dbReference type="Pfam" id="PF13649"/>
    </source>
</evidence>
<dbReference type="RefSeq" id="WP_377026562.1">
    <property type="nucleotide sequence ID" value="NZ_JBHLTS010000080.1"/>
</dbReference>
<feature type="domain" description="Methyltransferase" evidence="1">
    <location>
        <begin position="59"/>
        <end position="153"/>
    </location>
</feature>
<dbReference type="InterPro" id="IPR029063">
    <property type="entry name" value="SAM-dependent_MTases_sf"/>
</dbReference>
<comment type="caution">
    <text evidence="2">The sequence shown here is derived from an EMBL/GenBank/DDBJ whole genome shotgun (WGS) entry which is preliminary data.</text>
</comment>
<evidence type="ECO:0000313" key="3">
    <source>
        <dbReference type="Proteomes" id="UP001589828"/>
    </source>
</evidence>
<dbReference type="CDD" id="cd02440">
    <property type="entry name" value="AdoMet_MTases"/>
    <property type="match status" value="1"/>
</dbReference>
<dbReference type="GO" id="GO:0008168">
    <property type="term" value="F:methyltransferase activity"/>
    <property type="evidence" value="ECO:0007669"/>
    <property type="project" value="UniProtKB-KW"/>
</dbReference>
<accession>A0ABV6LH88</accession>
<reference evidence="2 3" key="1">
    <citation type="submission" date="2024-09" db="EMBL/GenBank/DDBJ databases">
        <authorList>
            <person name="Sun Q."/>
            <person name="Mori K."/>
        </authorList>
    </citation>
    <scope>NUCLEOTIDE SEQUENCE [LARGE SCALE GENOMIC DNA]</scope>
    <source>
        <strain evidence="2 3">NCAIM B.02415</strain>
    </source>
</reference>
<proteinExistence type="predicted"/>
<keyword evidence="2" id="KW-0808">Transferase</keyword>
<keyword evidence="2" id="KW-0489">Methyltransferase</keyword>
<dbReference type="Pfam" id="PF13649">
    <property type="entry name" value="Methyltransf_25"/>
    <property type="match status" value="1"/>
</dbReference>
<dbReference type="SUPFAM" id="SSF53335">
    <property type="entry name" value="S-adenosyl-L-methionine-dependent methyltransferases"/>
    <property type="match status" value="1"/>
</dbReference>
<dbReference type="Proteomes" id="UP001589828">
    <property type="component" value="Unassembled WGS sequence"/>
</dbReference>